<dbReference type="GO" id="GO:0008654">
    <property type="term" value="P:phospholipid biosynthetic process"/>
    <property type="evidence" value="ECO:0007669"/>
    <property type="project" value="UniProtKB-KW"/>
</dbReference>
<accession>A0A6J4HE63</accession>
<dbReference type="GO" id="GO:0005524">
    <property type="term" value="F:ATP binding"/>
    <property type="evidence" value="ECO:0007669"/>
    <property type="project" value="UniProtKB-KW"/>
</dbReference>
<dbReference type="SUPFAM" id="SSF111331">
    <property type="entry name" value="NAD kinase/diacylglycerol kinase-like"/>
    <property type="match status" value="1"/>
</dbReference>
<dbReference type="GO" id="GO:0016301">
    <property type="term" value="F:kinase activity"/>
    <property type="evidence" value="ECO:0007669"/>
    <property type="project" value="UniProtKB-KW"/>
</dbReference>
<evidence type="ECO:0000256" key="1">
    <source>
        <dbReference type="ARBA" id="ARBA00001946"/>
    </source>
</evidence>
<evidence type="ECO:0000256" key="3">
    <source>
        <dbReference type="ARBA" id="ARBA00022679"/>
    </source>
</evidence>
<dbReference type="PROSITE" id="PS50146">
    <property type="entry name" value="DAGK"/>
    <property type="match status" value="1"/>
</dbReference>
<dbReference type="InterPro" id="IPR050187">
    <property type="entry name" value="Lipid_Phosphate_FormReg"/>
</dbReference>
<keyword evidence="3" id="KW-0808">Transferase</keyword>
<dbReference type="PANTHER" id="PTHR12358:SF106">
    <property type="entry name" value="LIPID KINASE YEGS"/>
    <property type="match status" value="1"/>
</dbReference>
<dbReference type="InterPro" id="IPR005218">
    <property type="entry name" value="Diacylglycerol/lipid_kinase"/>
</dbReference>
<dbReference type="Gene3D" id="2.60.200.40">
    <property type="match status" value="1"/>
</dbReference>
<keyword evidence="5" id="KW-0547">Nucleotide-binding</keyword>
<keyword evidence="7" id="KW-0067">ATP-binding</keyword>
<keyword evidence="10" id="KW-0594">Phospholipid biosynthesis</keyword>
<dbReference type="SMART" id="SM00046">
    <property type="entry name" value="DAGKc"/>
    <property type="match status" value="1"/>
</dbReference>
<evidence type="ECO:0000256" key="7">
    <source>
        <dbReference type="ARBA" id="ARBA00022840"/>
    </source>
</evidence>
<evidence type="ECO:0000256" key="4">
    <source>
        <dbReference type="ARBA" id="ARBA00022723"/>
    </source>
</evidence>
<evidence type="ECO:0000256" key="11">
    <source>
        <dbReference type="ARBA" id="ARBA00023264"/>
    </source>
</evidence>
<dbReference type="GO" id="GO:0005886">
    <property type="term" value="C:plasma membrane"/>
    <property type="evidence" value="ECO:0007669"/>
    <property type="project" value="TreeGrafter"/>
</dbReference>
<keyword evidence="9" id="KW-0443">Lipid metabolism</keyword>
<dbReference type="InterPro" id="IPR017438">
    <property type="entry name" value="ATP-NAD_kinase_N"/>
</dbReference>
<keyword evidence="2" id="KW-0444">Lipid biosynthesis</keyword>
<dbReference type="InterPro" id="IPR016064">
    <property type="entry name" value="NAD/diacylglycerol_kinase_sf"/>
</dbReference>
<dbReference type="GO" id="GO:0046872">
    <property type="term" value="F:metal ion binding"/>
    <property type="evidence" value="ECO:0007669"/>
    <property type="project" value="UniProtKB-KW"/>
</dbReference>
<proteinExistence type="predicted"/>
<evidence type="ECO:0000256" key="6">
    <source>
        <dbReference type="ARBA" id="ARBA00022777"/>
    </source>
</evidence>
<evidence type="ECO:0000256" key="8">
    <source>
        <dbReference type="ARBA" id="ARBA00022842"/>
    </source>
</evidence>
<evidence type="ECO:0000259" key="12">
    <source>
        <dbReference type="PROSITE" id="PS50146"/>
    </source>
</evidence>
<name>A0A6J4HE63_9BACT</name>
<evidence type="ECO:0000256" key="10">
    <source>
        <dbReference type="ARBA" id="ARBA00023209"/>
    </source>
</evidence>
<protein>
    <submittedName>
        <fullName evidence="13">Transcription regulator [contains diacylglycerol kinase catalytic domain]</fullName>
    </submittedName>
</protein>
<keyword evidence="11" id="KW-1208">Phospholipid metabolism</keyword>
<dbReference type="PANTHER" id="PTHR12358">
    <property type="entry name" value="SPHINGOSINE KINASE"/>
    <property type="match status" value="1"/>
</dbReference>
<comment type="cofactor">
    <cofactor evidence="1">
        <name>Mg(2+)</name>
        <dbReference type="ChEBI" id="CHEBI:18420"/>
    </cofactor>
</comment>
<sequence>MTDTAVILNPAARGERARRLRARVEELTEGAVLLATSRCGDAECLARDAVKDGFRRIVAAGGDGTVNEVVNGIAGSQAALGLLPLGTMNVFATELGLPTDLDRCWQIVCDGATRLVDLPSANGKHFVQLAGIGLDAQVVKETSLAFKRSFGPLSYLVSAAQISARPPPRLHVEAADGGTHEGSFVLIGNGRLYGGPFPFFKQAVIDDGLFDVLVFKKLSYLDMMRYLQDVIFRSEITSPEVDYLQTTAVRVTSEDAVPVEIDGELIGNCPVQFRIQPHGLRVLAPSA</sequence>
<dbReference type="AlphaFoldDB" id="A0A6J4HE63"/>
<evidence type="ECO:0000256" key="9">
    <source>
        <dbReference type="ARBA" id="ARBA00023098"/>
    </source>
</evidence>
<dbReference type="InterPro" id="IPR001206">
    <property type="entry name" value="Diacylglycerol_kinase_cat_dom"/>
</dbReference>
<keyword evidence="8" id="KW-0460">Magnesium</keyword>
<dbReference type="Gene3D" id="3.40.50.10330">
    <property type="entry name" value="Probable inorganic polyphosphate/atp-NAD kinase, domain 1"/>
    <property type="match status" value="1"/>
</dbReference>
<organism evidence="13">
    <name type="scientific">uncultured Chthoniobacterales bacterium</name>
    <dbReference type="NCBI Taxonomy" id="1836801"/>
    <lineage>
        <taxon>Bacteria</taxon>
        <taxon>Pseudomonadati</taxon>
        <taxon>Verrucomicrobiota</taxon>
        <taxon>Spartobacteria</taxon>
        <taxon>Chthoniobacterales</taxon>
        <taxon>environmental samples</taxon>
    </lineage>
</organism>
<keyword evidence="4" id="KW-0479">Metal-binding</keyword>
<dbReference type="EMBL" id="CADCTA010000037">
    <property type="protein sequence ID" value="CAA9220616.1"/>
    <property type="molecule type" value="Genomic_DNA"/>
</dbReference>
<gene>
    <name evidence="13" type="ORF">AVDCRST_MAG42-560</name>
</gene>
<reference evidence="13" key="1">
    <citation type="submission" date="2020-02" db="EMBL/GenBank/DDBJ databases">
        <authorList>
            <person name="Meier V. D."/>
        </authorList>
    </citation>
    <scope>NUCLEOTIDE SEQUENCE</scope>
    <source>
        <strain evidence="13">AVDCRST_MAG42</strain>
    </source>
</reference>
<dbReference type="Pfam" id="PF19279">
    <property type="entry name" value="YegS_C"/>
    <property type="match status" value="1"/>
</dbReference>
<evidence type="ECO:0000256" key="2">
    <source>
        <dbReference type="ARBA" id="ARBA00022516"/>
    </source>
</evidence>
<dbReference type="Pfam" id="PF00781">
    <property type="entry name" value="DAGK_cat"/>
    <property type="match status" value="1"/>
</dbReference>
<dbReference type="NCBIfam" id="TIGR00147">
    <property type="entry name" value="YegS/Rv2252/BmrU family lipid kinase"/>
    <property type="match status" value="1"/>
</dbReference>
<evidence type="ECO:0000313" key="13">
    <source>
        <dbReference type="EMBL" id="CAA9220616.1"/>
    </source>
</evidence>
<evidence type="ECO:0000256" key="5">
    <source>
        <dbReference type="ARBA" id="ARBA00022741"/>
    </source>
</evidence>
<dbReference type="InterPro" id="IPR045540">
    <property type="entry name" value="YegS/DAGK_C"/>
</dbReference>
<feature type="domain" description="DAGKc" evidence="12">
    <location>
        <begin position="1"/>
        <end position="125"/>
    </location>
</feature>
<keyword evidence="6 13" id="KW-0418">Kinase</keyword>